<dbReference type="RefSeq" id="WP_267083464.1">
    <property type="nucleotide sequence ID" value="NZ_CP099530.1"/>
</dbReference>
<protein>
    <recommendedName>
        <fullName evidence="3">Zona occludens toxin N-terminal domain-containing protein</fullName>
    </recommendedName>
</protein>
<name>A0ABT3DWZ7_9XANT</name>
<evidence type="ECO:0000313" key="4">
    <source>
        <dbReference type="EMBL" id="MCW0399809.1"/>
    </source>
</evidence>
<sequence>MPIELFTGLPGNGKTLLMVEHLNKAAQDGSRPVFAAGIDGLKPGLATVLDDPREWNKVDADGKHVVPDGSLIYVDEAWKWFGHLHDATRQSTPAHVLGLAEHRHRGIDFVWTTQMPVQLYPFARALVQNHHHVVRRFGTQLIDVFTWQELQEDVKSVPRREAALRKTRVLPKQHFDDYTSATMHTIKRKIPLRVILLPAMVVAAIVFAFLGYRAVRPEAMTARVAGAGQGAASAAPGQAGAFVAGGSTERHFIDAADYAKQHLPRFATMPWTAPVFDQRQVTADPALYCMSSRPGLDAEGQHSDFSCTCLTEQSTIYEISQGECRRIARMGAVYNPYRQQREQQQVQQQPQQQAHAAVSSSPGGVIERRARAQGTFPESPSKVGDTYTPPTTLDM</sequence>
<feature type="region of interest" description="Disordered" evidence="1">
    <location>
        <begin position="339"/>
        <end position="395"/>
    </location>
</feature>
<keyword evidence="5" id="KW-1185">Reference proteome</keyword>
<evidence type="ECO:0000256" key="1">
    <source>
        <dbReference type="SAM" id="MobiDB-lite"/>
    </source>
</evidence>
<comment type="caution">
    <text evidence="4">The sequence shown here is derived from an EMBL/GenBank/DDBJ whole genome shotgun (WGS) entry which is preliminary data.</text>
</comment>
<keyword evidence="2" id="KW-1133">Transmembrane helix</keyword>
<gene>
    <name evidence="4" type="ORF">NB700_002365</name>
</gene>
<feature type="transmembrane region" description="Helical" evidence="2">
    <location>
        <begin position="190"/>
        <end position="212"/>
    </location>
</feature>
<evidence type="ECO:0000256" key="2">
    <source>
        <dbReference type="SAM" id="Phobius"/>
    </source>
</evidence>
<proteinExistence type="predicted"/>
<dbReference type="EMBL" id="JANFWR010000014">
    <property type="protein sequence ID" value="MCW0399809.1"/>
    <property type="molecule type" value="Genomic_DNA"/>
</dbReference>
<dbReference type="Proteomes" id="UP001320843">
    <property type="component" value="Unassembled WGS sequence"/>
</dbReference>
<organism evidence="4 5">
    <name type="scientific">Xanthomonas sacchari</name>
    <dbReference type="NCBI Taxonomy" id="56458"/>
    <lineage>
        <taxon>Bacteria</taxon>
        <taxon>Pseudomonadati</taxon>
        <taxon>Pseudomonadota</taxon>
        <taxon>Gammaproteobacteria</taxon>
        <taxon>Lysobacterales</taxon>
        <taxon>Lysobacteraceae</taxon>
        <taxon>Xanthomonas</taxon>
    </lineage>
</organism>
<evidence type="ECO:0000313" key="5">
    <source>
        <dbReference type="Proteomes" id="UP001320843"/>
    </source>
</evidence>
<dbReference type="Pfam" id="PF05707">
    <property type="entry name" value="Zot"/>
    <property type="match status" value="1"/>
</dbReference>
<accession>A0ABT3DWZ7</accession>
<dbReference type="InterPro" id="IPR008900">
    <property type="entry name" value="Zot_N"/>
</dbReference>
<feature type="domain" description="Zona occludens toxin N-terminal" evidence="3">
    <location>
        <begin position="3"/>
        <end position="184"/>
    </location>
</feature>
<reference evidence="4 5" key="1">
    <citation type="submission" date="2022-06" db="EMBL/GenBank/DDBJ databases">
        <title>Dynamics of rice microbiomes reveals core vertical transmitted seed endophytes.</title>
        <authorList>
            <person name="Liao K."/>
            <person name="Zhang X."/>
        </authorList>
    </citation>
    <scope>NUCLEOTIDE SEQUENCE [LARGE SCALE GENOMIC DNA]</scope>
    <source>
        <strain evidence="4 5">YT10-10-1</strain>
    </source>
</reference>
<keyword evidence="2" id="KW-0472">Membrane</keyword>
<dbReference type="SUPFAM" id="SSF52540">
    <property type="entry name" value="P-loop containing nucleoside triphosphate hydrolases"/>
    <property type="match status" value="1"/>
</dbReference>
<evidence type="ECO:0000259" key="3">
    <source>
        <dbReference type="Pfam" id="PF05707"/>
    </source>
</evidence>
<keyword evidence="2" id="KW-0812">Transmembrane</keyword>
<dbReference type="Gene3D" id="3.40.50.300">
    <property type="entry name" value="P-loop containing nucleotide triphosphate hydrolases"/>
    <property type="match status" value="1"/>
</dbReference>
<dbReference type="InterPro" id="IPR027417">
    <property type="entry name" value="P-loop_NTPase"/>
</dbReference>
<feature type="compositionally biased region" description="Low complexity" evidence="1">
    <location>
        <begin position="342"/>
        <end position="353"/>
    </location>
</feature>